<dbReference type="PROSITE" id="PS51677">
    <property type="entry name" value="NODB"/>
    <property type="match status" value="1"/>
</dbReference>
<evidence type="ECO:0000256" key="1">
    <source>
        <dbReference type="ARBA" id="ARBA00022723"/>
    </source>
</evidence>
<keyword evidence="1" id="KW-0479">Metal-binding</keyword>
<protein>
    <submittedName>
        <fullName evidence="4">Polysaccharide deacetylase family protein</fullName>
        <ecNumber evidence="4">3.-.-.-</ecNumber>
    </submittedName>
</protein>
<name>A0ABW2MUS4_9FLAO</name>
<gene>
    <name evidence="4" type="ORF">ACFQO1_09305</name>
</gene>
<dbReference type="InterPro" id="IPR011330">
    <property type="entry name" value="Glyco_hydro/deAcase_b/a-brl"/>
</dbReference>
<dbReference type="CDD" id="cd10917">
    <property type="entry name" value="CE4_NodB_like_6s_7s"/>
    <property type="match status" value="1"/>
</dbReference>
<feature type="domain" description="NodB homology" evidence="3">
    <location>
        <begin position="21"/>
        <end position="193"/>
    </location>
</feature>
<evidence type="ECO:0000313" key="4">
    <source>
        <dbReference type="EMBL" id="MFC7357882.1"/>
    </source>
</evidence>
<evidence type="ECO:0000259" key="3">
    <source>
        <dbReference type="PROSITE" id="PS51677"/>
    </source>
</evidence>
<organism evidence="4 5">
    <name type="scientific">Jejudonia soesokkakensis</name>
    <dbReference type="NCBI Taxonomy" id="1323432"/>
    <lineage>
        <taxon>Bacteria</taxon>
        <taxon>Pseudomonadati</taxon>
        <taxon>Bacteroidota</taxon>
        <taxon>Flavobacteriia</taxon>
        <taxon>Flavobacteriales</taxon>
        <taxon>Flavobacteriaceae</taxon>
        <taxon>Jejudonia</taxon>
    </lineage>
</organism>
<comment type="caution">
    <text evidence="4">The sequence shown here is derived from an EMBL/GenBank/DDBJ whole genome shotgun (WGS) entry which is preliminary data.</text>
</comment>
<evidence type="ECO:0000256" key="2">
    <source>
        <dbReference type="ARBA" id="ARBA00022801"/>
    </source>
</evidence>
<dbReference type="EC" id="3.-.-.-" evidence="4"/>
<dbReference type="SUPFAM" id="SSF88713">
    <property type="entry name" value="Glycoside hydrolase/deacetylase"/>
    <property type="match status" value="1"/>
</dbReference>
<sequence>MPKVMRWMYPKRIWAFSRSEPKIYLTFDDGPIPEVTPWVLDLLKEYNAKATFFCIGENVQKHPEIYNRIIAEGHSVGNHTFHHLNGWKTNTSTYIEDVSKAAEYIDSKLFRPPYGRITSNQAKQLKKKGYRIIMWDVLSYDFEASVSEEKCLHNVLNNIENGSIVVFHDSVKAEKNLRYVLPKVLNIFFSNCI</sequence>
<dbReference type="GO" id="GO:0016787">
    <property type="term" value="F:hydrolase activity"/>
    <property type="evidence" value="ECO:0007669"/>
    <property type="project" value="UniProtKB-KW"/>
</dbReference>
<dbReference type="Proteomes" id="UP001596415">
    <property type="component" value="Unassembled WGS sequence"/>
</dbReference>
<keyword evidence="5" id="KW-1185">Reference proteome</keyword>
<proteinExistence type="predicted"/>
<dbReference type="Pfam" id="PF01522">
    <property type="entry name" value="Polysacc_deac_1"/>
    <property type="match status" value="1"/>
</dbReference>
<dbReference type="PANTHER" id="PTHR10587">
    <property type="entry name" value="GLYCOSYL TRANSFERASE-RELATED"/>
    <property type="match status" value="1"/>
</dbReference>
<accession>A0ABW2MUS4</accession>
<dbReference type="RefSeq" id="WP_380217748.1">
    <property type="nucleotide sequence ID" value="NZ_JBHTBN010000004.1"/>
</dbReference>
<dbReference type="InterPro" id="IPR050248">
    <property type="entry name" value="Polysacc_deacetylase_ArnD"/>
</dbReference>
<keyword evidence="2 4" id="KW-0378">Hydrolase</keyword>
<evidence type="ECO:0000313" key="5">
    <source>
        <dbReference type="Proteomes" id="UP001596415"/>
    </source>
</evidence>
<dbReference type="EMBL" id="JBHTBN010000004">
    <property type="protein sequence ID" value="MFC7357882.1"/>
    <property type="molecule type" value="Genomic_DNA"/>
</dbReference>
<dbReference type="PANTHER" id="PTHR10587:SF133">
    <property type="entry name" value="CHITIN DEACETYLASE 1-RELATED"/>
    <property type="match status" value="1"/>
</dbReference>
<dbReference type="InterPro" id="IPR002509">
    <property type="entry name" value="NODB_dom"/>
</dbReference>
<reference evidence="5" key="1">
    <citation type="journal article" date="2019" name="Int. J. Syst. Evol. Microbiol.">
        <title>The Global Catalogue of Microorganisms (GCM) 10K type strain sequencing project: providing services to taxonomists for standard genome sequencing and annotation.</title>
        <authorList>
            <consortium name="The Broad Institute Genomics Platform"/>
            <consortium name="The Broad Institute Genome Sequencing Center for Infectious Disease"/>
            <person name="Wu L."/>
            <person name="Ma J."/>
        </authorList>
    </citation>
    <scope>NUCLEOTIDE SEQUENCE [LARGE SCALE GENOMIC DNA]</scope>
    <source>
        <strain evidence="5">CGMCC 1.16306</strain>
    </source>
</reference>
<dbReference type="Gene3D" id="3.20.20.370">
    <property type="entry name" value="Glycoside hydrolase/deacetylase"/>
    <property type="match status" value="1"/>
</dbReference>